<name>A0A1G5E1Y3_9BACT</name>
<dbReference type="OrthoDB" id="9779263at2"/>
<keyword evidence="2" id="KW-0548">Nucleotidyltransferase</keyword>
<dbReference type="Proteomes" id="UP000198870">
    <property type="component" value="Unassembled WGS sequence"/>
</dbReference>
<dbReference type="SUPFAM" id="SSF53448">
    <property type="entry name" value="Nucleotide-diphospho-sugar transferases"/>
    <property type="match status" value="1"/>
</dbReference>
<dbReference type="Pfam" id="PF12804">
    <property type="entry name" value="NTP_transf_3"/>
    <property type="match status" value="1"/>
</dbReference>
<dbReference type="PANTHER" id="PTHR43777:SF1">
    <property type="entry name" value="MOLYBDENUM COFACTOR CYTIDYLYLTRANSFERASE"/>
    <property type="match status" value="1"/>
</dbReference>
<dbReference type="EMBL" id="FMUX01000005">
    <property type="protein sequence ID" value="SCY20986.1"/>
    <property type="molecule type" value="Genomic_DNA"/>
</dbReference>
<dbReference type="Pfam" id="PF01966">
    <property type="entry name" value="HD"/>
    <property type="match status" value="1"/>
</dbReference>
<dbReference type="SUPFAM" id="SSF109604">
    <property type="entry name" value="HD-domain/PDEase-like"/>
    <property type="match status" value="1"/>
</dbReference>
<dbReference type="Gene3D" id="1.10.3210.10">
    <property type="entry name" value="Hypothetical protein af1432"/>
    <property type="match status" value="1"/>
</dbReference>
<gene>
    <name evidence="2" type="ORF">SAMN05216233_105125</name>
</gene>
<dbReference type="InterPro" id="IPR025877">
    <property type="entry name" value="MobA-like_NTP_Trfase"/>
</dbReference>
<evidence type="ECO:0000313" key="2">
    <source>
        <dbReference type="EMBL" id="SCY20986.1"/>
    </source>
</evidence>
<protein>
    <submittedName>
        <fullName evidence="2">CTP:molybdopterin cytidylyltransferase MocA</fullName>
    </submittedName>
</protein>
<keyword evidence="3" id="KW-1185">Reference proteome</keyword>
<evidence type="ECO:0000313" key="3">
    <source>
        <dbReference type="Proteomes" id="UP000198870"/>
    </source>
</evidence>
<reference evidence="2 3" key="1">
    <citation type="submission" date="2016-10" db="EMBL/GenBank/DDBJ databases">
        <authorList>
            <person name="de Groot N.N."/>
        </authorList>
    </citation>
    <scope>NUCLEOTIDE SEQUENCE [LARGE SCALE GENOMIC DNA]</scope>
    <source>
        <strain evidence="2 3">AA1</strain>
    </source>
</reference>
<proteinExistence type="predicted"/>
<accession>A0A1G5E1Y3</accession>
<dbReference type="InterPro" id="IPR029044">
    <property type="entry name" value="Nucleotide-diphossugar_trans"/>
</dbReference>
<dbReference type="SMART" id="SM00471">
    <property type="entry name" value="HDc"/>
    <property type="match status" value="1"/>
</dbReference>
<organism evidence="2 3">
    <name type="scientific">Desulfoluna spongiiphila</name>
    <dbReference type="NCBI Taxonomy" id="419481"/>
    <lineage>
        <taxon>Bacteria</taxon>
        <taxon>Pseudomonadati</taxon>
        <taxon>Thermodesulfobacteriota</taxon>
        <taxon>Desulfobacteria</taxon>
        <taxon>Desulfobacterales</taxon>
        <taxon>Desulfolunaceae</taxon>
        <taxon>Desulfoluna</taxon>
    </lineage>
</organism>
<dbReference type="Gene3D" id="3.90.550.10">
    <property type="entry name" value="Spore Coat Polysaccharide Biosynthesis Protein SpsA, Chain A"/>
    <property type="match status" value="1"/>
</dbReference>
<dbReference type="InterPro" id="IPR054703">
    <property type="entry name" value="Mop-rel"/>
</dbReference>
<dbReference type="AlphaFoldDB" id="A0A1G5E1Y3"/>
<evidence type="ECO:0000259" key="1">
    <source>
        <dbReference type="SMART" id="SM00471"/>
    </source>
</evidence>
<dbReference type="PANTHER" id="PTHR43777">
    <property type="entry name" value="MOLYBDENUM COFACTOR CYTIDYLYLTRANSFERASE"/>
    <property type="match status" value="1"/>
</dbReference>
<dbReference type="GO" id="GO:0016779">
    <property type="term" value="F:nucleotidyltransferase activity"/>
    <property type="evidence" value="ECO:0007669"/>
    <property type="project" value="UniProtKB-KW"/>
</dbReference>
<keyword evidence="2" id="KW-0808">Transferase</keyword>
<dbReference type="InterPro" id="IPR003607">
    <property type="entry name" value="HD/PDEase_dom"/>
</dbReference>
<dbReference type="NCBIfam" id="NF045665">
    <property type="entry name" value="NTPtran_DVU1551"/>
    <property type="match status" value="1"/>
</dbReference>
<feature type="domain" description="HD/PDEase" evidence="1">
    <location>
        <begin position="218"/>
        <end position="328"/>
    </location>
</feature>
<sequence length="375" mass="41063">MKKITAIILAGGKSSRMNGPFKPLLPVGDTPALERCVGMFRQAGVNEILCVTGHNHRVLSERLAALGVKEHLNPDHEEGMFSSIQAGVSQLDPSCAAFFVLPVDIPLVRRSTVERLCEAWHKGKKTILYPVFRDKRGHPPLIPAAHAGEILAFQGDGGLRAVLASHEAKALDIPVADECMLMDMDTMDDYRLINETYKRYEIPSADECRALMTDVLGVKESIIDHCRAVADVTAGLGEEINRCGGSLDLPLLKAAALLHDLARHQKSHARAGALLLRGMGFSAVAEIVAVHMEMPPEDARSNKISEAEVLFLADKHVSGTRRVTLGERFGAGMKKYGHDPEAAQAIERRHRAAMDIERKIGACIHRDLSDEAWRD</sequence>
<dbReference type="InterPro" id="IPR006674">
    <property type="entry name" value="HD_domain"/>
</dbReference>
<dbReference type="RefSeq" id="WP_092210295.1">
    <property type="nucleotide sequence ID" value="NZ_FMUX01000005.1"/>
</dbReference>
<dbReference type="CDD" id="cd04182">
    <property type="entry name" value="GT_2_like_f"/>
    <property type="match status" value="1"/>
</dbReference>
<dbReference type="STRING" id="419481.SAMN05216233_105125"/>